<name>A0A804Q117_MAIZE</name>
<accession>A0A804Q117</accession>
<dbReference type="InParanoid" id="A0A804Q117"/>
<dbReference type="InterPro" id="IPR026960">
    <property type="entry name" value="RVT-Znf"/>
</dbReference>
<dbReference type="EnsemblPlants" id="Zm00001eb291430_T001">
    <property type="protein sequence ID" value="Zm00001eb291430_P001"/>
    <property type="gene ID" value="Zm00001eb291430"/>
</dbReference>
<evidence type="ECO:0000313" key="2">
    <source>
        <dbReference type="EnsemblPlants" id="Zm00001eb291430_P001"/>
    </source>
</evidence>
<evidence type="ECO:0000313" key="3">
    <source>
        <dbReference type="Proteomes" id="UP000007305"/>
    </source>
</evidence>
<dbReference type="AlphaFoldDB" id="A0A804Q117"/>
<organism evidence="2 3">
    <name type="scientific">Zea mays</name>
    <name type="common">Maize</name>
    <dbReference type="NCBI Taxonomy" id="4577"/>
    <lineage>
        <taxon>Eukaryota</taxon>
        <taxon>Viridiplantae</taxon>
        <taxon>Streptophyta</taxon>
        <taxon>Embryophyta</taxon>
        <taxon>Tracheophyta</taxon>
        <taxon>Spermatophyta</taxon>
        <taxon>Magnoliopsida</taxon>
        <taxon>Liliopsida</taxon>
        <taxon>Poales</taxon>
        <taxon>Poaceae</taxon>
        <taxon>PACMAD clade</taxon>
        <taxon>Panicoideae</taxon>
        <taxon>Andropogonodae</taxon>
        <taxon>Andropogoneae</taxon>
        <taxon>Tripsacinae</taxon>
        <taxon>Zea</taxon>
    </lineage>
</organism>
<reference evidence="2" key="2">
    <citation type="submission" date="2019-07" db="EMBL/GenBank/DDBJ databases">
        <authorList>
            <person name="Seetharam A."/>
            <person name="Woodhouse M."/>
            <person name="Cannon E."/>
        </authorList>
    </citation>
    <scope>NUCLEOTIDE SEQUENCE [LARGE SCALE GENOMIC DNA]</scope>
    <source>
        <strain evidence="2">cv. B73</strain>
    </source>
</reference>
<dbReference type="Pfam" id="PF13966">
    <property type="entry name" value="zf-RVT"/>
    <property type="match status" value="1"/>
</dbReference>
<sequence>MGALVLPQGVVEALDTRRRAFLWAGEEGISGAKCLVNWKRACLPKKDGGLGIRDLRLQNTCLLLKLLHRAHNSPDSAWSCWLQVEFGGPLSAPDNATAGSHWAALRRLLPDYRLLTTVEVGDGRTTAFWYDCWLPSGPLVEAMPSLYTHARHKNASVSDVLSKGLRLAFVSRLSTVAAAELVQLMGLLDGVVLTNTPDVRVCPWEDRLHKLSSSSVYRAVVSNGEGCEYYKFIWENCAPPKVKFFGWLLVQNRIQTKENLLRKHCVDDSVCEVCSLAVESSSHLIAGCPFAAGFWARLGMNISEEDAQQLWHVQPPVHMPTAHFNTFLLLCCWRLWKHRHDVAFRSLSPCYTRLMAGCREDAELWSCRLPHSDRHVSLAWVMVFSSSPPL</sequence>
<evidence type="ECO:0000259" key="1">
    <source>
        <dbReference type="Pfam" id="PF13966"/>
    </source>
</evidence>
<dbReference type="PANTHER" id="PTHR36617:SF16">
    <property type="entry name" value="OS04G0516500 PROTEIN"/>
    <property type="match status" value="1"/>
</dbReference>
<protein>
    <recommendedName>
        <fullName evidence="1">Reverse transcriptase zinc-binding domain-containing protein</fullName>
    </recommendedName>
</protein>
<dbReference type="Gramene" id="Zm00001eb291430_T001">
    <property type="protein sequence ID" value="Zm00001eb291430_P001"/>
    <property type="gene ID" value="Zm00001eb291430"/>
</dbReference>
<feature type="domain" description="Reverse transcriptase zinc-binding" evidence="1">
    <location>
        <begin position="212"/>
        <end position="295"/>
    </location>
</feature>
<dbReference type="Proteomes" id="UP000007305">
    <property type="component" value="Chromosome 6"/>
</dbReference>
<dbReference type="PANTHER" id="PTHR36617">
    <property type="entry name" value="PROTEIN, PUTATIVE-RELATED"/>
    <property type="match status" value="1"/>
</dbReference>
<reference evidence="2" key="3">
    <citation type="submission" date="2021-05" db="UniProtKB">
        <authorList>
            <consortium name="EnsemblPlants"/>
        </authorList>
    </citation>
    <scope>IDENTIFICATION</scope>
    <source>
        <strain evidence="2">cv. B73</strain>
    </source>
</reference>
<proteinExistence type="predicted"/>
<keyword evidence="3" id="KW-1185">Reference proteome</keyword>
<reference evidence="3" key="1">
    <citation type="journal article" date="2009" name="Science">
        <title>The B73 maize genome: complexity, diversity, and dynamics.</title>
        <authorList>
            <person name="Schnable P.S."/>
            <person name="Ware D."/>
            <person name="Fulton R.S."/>
            <person name="Stein J.C."/>
            <person name="Wei F."/>
            <person name="Pasternak S."/>
            <person name="Liang C."/>
            <person name="Zhang J."/>
            <person name="Fulton L."/>
            <person name="Graves T.A."/>
            <person name="Minx P."/>
            <person name="Reily A.D."/>
            <person name="Courtney L."/>
            <person name="Kruchowski S.S."/>
            <person name="Tomlinson C."/>
            <person name="Strong C."/>
            <person name="Delehaunty K."/>
            <person name="Fronick C."/>
            <person name="Courtney B."/>
            <person name="Rock S.M."/>
            <person name="Belter E."/>
            <person name="Du F."/>
            <person name="Kim K."/>
            <person name="Abbott R.M."/>
            <person name="Cotton M."/>
            <person name="Levy A."/>
            <person name="Marchetto P."/>
            <person name="Ochoa K."/>
            <person name="Jackson S.M."/>
            <person name="Gillam B."/>
            <person name="Chen W."/>
            <person name="Yan L."/>
            <person name="Higginbotham J."/>
            <person name="Cardenas M."/>
            <person name="Waligorski J."/>
            <person name="Applebaum E."/>
            <person name="Phelps L."/>
            <person name="Falcone J."/>
            <person name="Kanchi K."/>
            <person name="Thane T."/>
            <person name="Scimone A."/>
            <person name="Thane N."/>
            <person name="Henke J."/>
            <person name="Wang T."/>
            <person name="Ruppert J."/>
            <person name="Shah N."/>
            <person name="Rotter K."/>
            <person name="Hodges J."/>
            <person name="Ingenthron E."/>
            <person name="Cordes M."/>
            <person name="Kohlberg S."/>
            <person name="Sgro J."/>
            <person name="Delgado B."/>
            <person name="Mead K."/>
            <person name="Chinwalla A."/>
            <person name="Leonard S."/>
            <person name="Crouse K."/>
            <person name="Collura K."/>
            <person name="Kudrna D."/>
            <person name="Currie J."/>
            <person name="He R."/>
            <person name="Angelova A."/>
            <person name="Rajasekar S."/>
            <person name="Mueller T."/>
            <person name="Lomeli R."/>
            <person name="Scara G."/>
            <person name="Ko A."/>
            <person name="Delaney K."/>
            <person name="Wissotski M."/>
            <person name="Lopez G."/>
            <person name="Campos D."/>
            <person name="Braidotti M."/>
            <person name="Ashley E."/>
            <person name="Golser W."/>
            <person name="Kim H."/>
            <person name="Lee S."/>
            <person name="Lin J."/>
            <person name="Dujmic Z."/>
            <person name="Kim W."/>
            <person name="Talag J."/>
            <person name="Zuccolo A."/>
            <person name="Fan C."/>
            <person name="Sebastian A."/>
            <person name="Kramer M."/>
            <person name="Spiegel L."/>
            <person name="Nascimento L."/>
            <person name="Zutavern T."/>
            <person name="Miller B."/>
            <person name="Ambroise C."/>
            <person name="Muller S."/>
            <person name="Spooner W."/>
            <person name="Narechania A."/>
            <person name="Ren L."/>
            <person name="Wei S."/>
            <person name="Kumari S."/>
            <person name="Faga B."/>
            <person name="Levy M.J."/>
            <person name="McMahan L."/>
            <person name="Van Buren P."/>
            <person name="Vaughn M.W."/>
            <person name="Ying K."/>
            <person name="Yeh C.-T."/>
            <person name="Emrich S.J."/>
            <person name="Jia Y."/>
            <person name="Kalyanaraman A."/>
            <person name="Hsia A.-P."/>
            <person name="Barbazuk W.B."/>
            <person name="Baucom R.S."/>
            <person name="Brutnell T.P."/>
            <person name="Carpita N.C."/>
            <person name="Chaparro C."/>
            <person name="Chia J.-M."/>
            <person name="Deragon J.-M."/>
            <person name="Estill J.C."/>
            <person name="Fu Y."/>
            <person name="Jeddeloh J.A."/>
            <person name="Han Y."/>
            <person name="Lee H."/>
            <person name="Li P."/>
            <person name="Lisch D.R."/>
            <person name="Liu S."/>
            <person name="Liu Z."/>
            <person name="Nagel D.H."/>
            <person name="McCann M.C."/>
            <person name="SanMiguel P."/>
            <person name="Myers A.M."/>
            <person name="Nettleton D."/>
            <person name="Nguyen J."/>
            <person name="Penning B.W."/>
            <person name="Ponnala L."/>
            <person name="Schneider K.L."/>
            <person name="Schwartz D.C."/>
            <person name="Sharma A."/>
            <person name="Soderlund C."/>
            <person name="Springer N.M."/>
            <person name="Sun Q."/>
            <person name="Wang H."/>
            <person name="Waterman M."/>
            <person name="Westerman R."/>
            <person name="Wolfgruber T.K."/>
            <person name="Yang L."/>
            <person name="Yu Y."/>
            <person name="Zhang L."/>
            <person name="Zhou S."/>
            <person name="Zhu Q."/>
            <person name="Bennetzen J.L."/>
            <person name="Dawe R.K."/>
            <person name="Jiang J."/>
            <person name="Jiang N."/>
            <person name="Presting G.G."/>
            <person name="Wessler S.R."/>
            <person name="Aluru S."/>
            <person name="Martienssen R.A."/>
            <person name="Clifton S.W."/>
            <person name="McCombie W.R."/>
            <person name="Wing R.A."/>
            <person name="Wilson R.K."/>
        </authorList>
    </citation>
    <scope>NUCLEOTIDE SEQUENCE [LARGE SCALE GENOMIC DNA]</scope>
    <source>
        <strain evidence="3">cv. B73</strain>
    </source>
</reference>